<proteinExistence type="predicted"/>
<evidence type="ECO:0000313" key="2">
    <source>
        <dbReference type="Proteomes" id="UP000231092"/>
    </source>
</evidence>
<dbReference type="RefSeq" id="WP_100306437.1">
    <property type="nucleotide sequence ID" value="NZ_PGET01000001.1"/>
</dbReference>
<gene>
    <name evidence="1" type="ORF">H171_3729</name>
</gene>
<protein>
    <submittedName>
        <fullName evidence="1">Uncharacterized protein</fullName>
    </submittedName>
</protein>
<comment type="caution">
    <text evidence="1">The sequence shown here is derived from an EMBL/GenBank/DDBJ whole genome shotgun (WGS) entry which is preliminary data.</text>
</comment>
<dbReference type="Proteomes" id="UP000231092">
    <property type="component" value="Unassembled WGS sequence"/>
</dbReference>
<reference evidence="1 2" key="1">
    <citation type="submission" date="2017-11" db="EMBL/GenBank/DDBJ databases">
        <title>Understudied soil microbes with underappreciated capabilities: Untangling the Clostridium saccharolyticum group.</title>
        <authorList>
            <person name="Leschine S."/>
        </authorList>
    </citation>
    <scope>NUCLEOTIDE SEQUENCE [LARGE SCALE GENOMIC DNA]</scope>
    <source>
        <strain evidence="1 2">18A</strain>
    </source>
</reference>
<accession>A0A2M8Z9N8</accession>
<organism evidence="1 2">
    <name type="scientific">[Clostridium] celerecrescens 18A</name>
    <dbReference type="NCBI Taxonomy" id="1286362"/>
    <lineage>
        <taxon>Bacteria</taxon>
        <taxon>Bacillati</taxon>
        <taxon>Bacillota</taxon>
        <taxon>Clostridia</taxon>
        <taxon>Lachnospirales</taxon>
        <taxon>Lachnospiraceae</taxon>
        <taxon>Lacrimispora</taxon>
    </lineage>
</organism>
<name>A0A2M8Z9N8_9FIRM</name>
<dbReference type="AlphaFoldDB" id="A0A2M8Z9N8"/>
<evidence type="ECO:0000313" key="1">
    <source>
        <dbReference type="EMBL" id="PJJ30153.1"/>
    </source>
</evidence>
<dbReference type="EMBL" id="PGET01000001">
    <property type="protein sequence ID" value="PJJ30153.1"/>
    <property type="molecule type" value="Genomic_DNA"/>
</dbReference>
<sequence>MNDIKIEQAIEKDFAEYVWYYACIHNSIRISLQEYTQIQENNNHLVREILSNWDYNNCNEMKEIIKYLENEDSGLAKDKELLFDYKSKLIKLEKIQFILNSFFMSIEPINKSILKFYDSKRKEEKQIQEGNKEQRTLLTDILYDPELFQNNELSKDKTIFVPNVFPPVLYKKMLSLNLISKMPLEINENDLKIKRTTEWLRELIFAVDIEKNEEEIFYYWVIDCIFKISLVVHISKSFEALFDLLKKDSSLNDNIKSKMKNLLIQNEDYILKQLSKFTQSPSKRVNMYWINYEVTKLFQDLKNSLLSEASLGKDILDVTQPVFLNWGKEIDERIKFIDKVYKDKEAKTQIKIQFCTIELAYIILHQLDSIYMSIINSNINGYKIINRREVLININKLIEQIQNELNSAGISKNRQLVKAMEEFRYKVNHDIDFKQKEHNSTRKITKPFVDCINECYDILSKMYSIECVAGLKKIREMNEVDETDLLLNEIVKKYWGITPKNERELEKRTVKVFFYIFNHINSHNVLAFPIPVQLN</sequence>